<organism evidence="1 2">
    <name type="scientific">Szabonella alba</name>
    <dbReference type="NCBI Taxonomy" id="2804194"/>
    <lineage>
        <taxon>Bacteria</taxon>
        <taxon>Pseudomonadati</taxon>
        <taxon>Pseudomonadota</taxon>
        <taxon>Alphaproteobacteria</taxon>
        <taxon>Rhodobacterales</taxon>
        <taxon>Paracoccaceae</taxon>
        <taxon>Szabonella</taxon>
    </lineage>
</organism>
<evidence type="ECO:0008006" key="3">
    <source>
        <dbReference type="Google" id="ProtNLM"/>
    </source>
</evidence>
<reference evidence="1" key="1">
    <citation type="submission" date="2021-01" db="EMBL/GenBank/DDBJ databases">
        <title>Tabrizicola alba sp. nov. a motile alkaliphilic bacterium isolated from a soda lake.</title>
        <authorList>
            <person name="Szuroczki S."/>
            <person name="Abbaszade G."/>
            <person name="Schumann P."/>
            <person name="Toth E."/>
        </authorList>
    </citation>
    <scope>NUCLEOTIDE SEQUENCE</scope>
    <source>
        <strain evidence="1">DMG-N-6</strain>
    </source>
</reference>
<gene>
    <name evidence="1" type="ORF">JL811_12285</name>
</gene>
<keyword evidence="2" id="KW-1185">Reference proteome</keyword>
<protein>
    <recommendedName>
        <fullName evidence="3">DUF1983 domain-containing protein</fullName>
    </recommendedName>
</protein>
<evidence type="ECO:0000313" key="1">
    <source>
        <dbReference type="EMBL" id="MBL4917996.1"/>
    </source>
</evidence>
<dbReference type="AlphaFoldDB" id="A0A8K0VAA5"/>
<accession>A0A8K0VAA5</accession>
<dbReference type="RefSeq" id="WP_202688913.1">
    <property type="nucleotide sequence ID" value="NZ_JAESVN010000004.1"/>
</dbReference>
<dbReference type="EMBL" id="JAESVN010000004">
    <property type="protein sequence ID" value="MBL4917996.1"/>
    <property type="molecule type" value="Genomic_DNA"/>
</dbReference>
<name>A0A8K0VAA5_9RHOB</name>
<comment type="caution">
    <text evidence="1">The sequence shown here is derived from an EMBL/GenBank/DDBJ whole genome shotgun (WGS) entry which is preliminary data.</text>
</comment>
<sequence length="748" mass="77842">MQEVAHDLMGGQVSLSIREVDPADYDWTPALEQPMPAPPAAPAEAPLLRPMTESGSWSGPFFEGAALLDAEGEARRPVIIASWSPALASLATGMEWQIRLAGETDVILHGSIQTVAAGRAEISAGILPGASYEARLTPVAPAMRVQASAWEPVTVPDVRLGFPDVQTEIAASLTLLRDWIDGGVTDLPSALTDLLDRLGQTIPRVTSAEQVIEDIALELLGARIEVDFLAQRGVDAGIYVDPESGQVRIAGIETLENRQSAAEIRVDGIAAEIELRATFSYVNQAITDALLDPSQIPIVEGLQLQVSDALLLLDAQTAEIAAKASALVVEGLVASVSQAELDIDALEAEIALRVTSADFDLLGDRVNTAEVQLSALDVPSITFTVQQTRRQTADLDDAALVTLEDLLTGYADRQAIREATASAQIQLKSSVDEALAAEASARIAVDTALGNLASLVATEYYSRSDTDAAIAAATLLLKTTMEGPGGSVGSLAANLSTNYSTTVAVNAAIADALTRLDASYDGSAARGQFRITAEAGPAGAHTRIGLSVAATAAAAAASEASLFIEAISGGRSRILLDGDLVAILNGAGGAEAPFIVTGGEVHLRKAMIKEADIDTLKLAGQSVTIPVAVYQPGSFRPATGDGTYMVGARILSEGYPTVISFGCQMGGSGYSEAEFYLRRNGTIIHSLAAGTGPLGASQSVFTEFVDADPGTGSVAYTVSAVHGVSAVNRGFPSPIISRRSMRLTQTKR</sequence>
<evidence type="ECO:0000313" key="2">
    <source>
        <dbReference type="Proteomes" id="UP000648908"/>
    </source>
</evidence>
<dbReference type="Proteomes" id="UP000648908">
    <property type="component" value="Unassembled WGS sequence"/>
</dbReference>
<proteinExistence type="predicted"/>